<reference evidence="5" key="1">
    <citation type="submission" date="2012-12" db="EMBL/GenBank/DDBJ databases">
        <authorList>
            <person name="Hellsten U."/>
            <person name="Grimwood J."/>
            <person name="Chapman J.A."/>
            <person name="Shapiro H."/>
            <person name="Aerts A."/>
            <person name="Otillar R.P."/>
            <person name="Terry A.Y."/>
            <person name="Boore J.L."/>
            <person name="Simakov O."/>
            <person name="Marletaz F."/>
            <person name="Cho S.-J."/>
            <person name="Edsinger-Gonzales E."/>
            <person name="Havlak P."/>
            <person name="Kuo D.-H."/>
            <person name="Larsson T."/>
            <person name="Lv J."/>
            <person name="Arendt D."/>
            <person name="Savage R."/>
            <person name="Osoegawa K."/>
            <person name="de Jong P."/>
            <person name="Lindberg D.R."/>
            <person name="Seaver E.C."/>
            <person name="Weisblat D.A."/>
            <person name="Putnam N.H."/>
            <person name="Grigoriev I.V."/>
            <person name="Rokhsar D.S."/>
        </authorList>
    </citation>
    <scope>NUCLEOTIDE SEQUENCE</scope>
</reference>
<name>T1EFY7_HELRO</name>
<keyword evidence="2" id="KW-0812">Transmembrane</keyword>
<dbReference type="EMBL" id="AMQM01006110">
    <property type="status" value="NOT_ANNOTATED_CDS"/>
    <property type="molecule type" value="Genomic_DNA"/>
</dbReference>
<feature type="transmembrane region" description="Helical" evidence="2">
    <location>
        <begin position="343"/>
        <end position="363"/>
    </location>
</feature>
<dbReference type="GO" id="GO:0034976">
    <property type="term" value="P:response to endoplasmic reticulum stress"/>
    <property type="evidence" value="ECO:0000318"/>
    <property type="project" value="GO_Central"/>
</dbReference>
<feature type="compositionally biased region" description="Low complexity" evidence="1">
    <location>
        <begin position="712"/>
        <end position="726"/>
    </location>
</feature>
<dbReference type="AlphaFoldDB" id="T1EFY7"/>
<dbReference type="Proteomes" id="UP000015101">
    <property type="component" value="Unassembled WGS sequence"/>
</dbReference>
<dbReference type="PANTHER" id="PTHR21650">
    <property type="entry name" value="MEMBRALIN/KINETOCHORE PROTEIN NUF2"/>
    <property type="match status" value="1"/>
</dbReference>
<feature type="transmembrane region" description="Helical" evidence="2">
    <location>
        <begin position="56"/>
        <end position="76"/>
    </location>
</feature>
<dbReference type="eggNOG" id="KOG2092">
    <property type="taxonomic scope" value="Eukaryota"/>
</dbReference>
<feature type="region of interest" description="Disordered" evidence="1">
    <location>
        <begin position="462"/>
        <end position="488"/>
    </location>
</feature>
<dbReference type="CTD" id="20195489"/>
<evidence type="ECO:0000313" key="3">
    <source>
        <dbReference type="EMBL" id="ESN97949.1"/>
    </source>
</evidence>
<evidence type="ECO:0000256" key="1">
    <source>
        <dbReference type="SAM" id="MobiDB-lite"/>
    </source>
</evidence>
<feature type="transmembrane region" description="Helical" evidence="2">
    <location>
        <begin position="300"/>
        <end position="323"/>
    </location>
</feature>
<evidence type="ECO:0000256" key="2">
    <source>
        <dbReference type="SAM" id="Phobius"/>
    </source>
</evidence>
<dbReference type="GO" id="GO:1904294">
    <property type="term" value="P:positive regulation of ERAD pathway"/>
    <property type="evidence" value="ECO:0000318"/>
    <property type="project" value="GO_Central"/>
</dbReference>
<keyword evidence="5" id="KW-1185">Reference proteome</keyword>
<dbReference type="STRING" id="6412.T1EFY7"/>
<feature type="region of interest" description="Disordered" evidence="1">
    <location>
        <begin position="701"/>
        <end position="763"/>
    </location>
</feature>
<dbReference type="GeneID" id="20195489"/>
<sequence length="763" mass="86614">MINDLPTITFQQQQQPQQHQHPFFNVRERLFHALFHRIAVAYCRAVPSSFRIALEIFALLKALVLFFVLCYIHVVLARGPKHCLQHIKQNWPRDGVLRVEVLRNAPPGYSLAHSYRKEDDDNGGVNDSNVTSHDDQRAAVAATAAEDENRSVGWSRMLSNLLALHDLSISSLTSLIFNNVGNNDGGDDDNGKVASDVGTIWPEDKYIVEYSLEYGFLRLTPNTRQQLNISVKLVVLDPMKDECFGDQLSRFLLDEFLGYDDVLMSSVKQLAEDETNKGYLRNVVNGEHYRFVSIWMAKSSYLAAAFIMVVFTLAVSMLLRYSHHQIFVFIVDLLQMLEMNRSLAFPAAPLLTVILALVGMEAIMSEFFSDTTTAFYIILIVWIADQYDAICCHTAVTKKHWLRFFFLYHFAFYAYHYRFNGLYSGLALLTSWLFIQHSMIYFFHHYELPIILQQIQQQQAQQQQDMRQHQQQQPATATASTSQVNNNTQQGSNVNVLFATSRSLSAPTFLRIGAQPNQQDLNNNNNNMELLNTVLATATSMLSSASIVEVDNNNQQTLRPQVAERLNQSVERIVEMIRLRFAGQAPQLNLPQQVLLQQHPQQPHSEQHQEQQNIQTPQQQQQNIQTPPQQQYSQPSQDLQESSAQQHQPQNVDQLLQKQLHSDQQQPLEQQQNPEDDEGCGASLHQHSNQNNLYEVDNVAVDVVNKQTDNKPSSSTSSPPCITSLSTKKDDGGDGDDDVDQKIKSDDDDDDGGGDSEKANHQQ</sequence>
<accession>T1EFY7</accession>
<dbReference type="EnsemblMetazoa" id="HelroT114071">
    <property type="protein sequence ID" value="HelroP114071"/>
    <property type="gene ID" value="HelroG114071"/>
</dbReference>
<evidence type="ECO:0000313" key="4">
    <source>
        <dbReference type="EnsemblMetazoa" id="HelroP114071"/>
    </source>
</evidence>
<dbReference type="PANTHER" id="PTHR21650:SF4">
    <property type="entry name" value="MEMBRALIN"/>
    <property type="match status" value="1"/>
</dbReference>
<feature type="compositionally biased region" description="Low complexity" evidence="1">
    <location>
        <begin position="663"/>
        <end position="673"/>
    </location>
</feature>
<dbReference type="Pfam" id="PF09746">
    <property type="entry name" value="Membralin"/>
    <property type="match status" value="1"/>
</dbReference>
<dbReference type="OrthoDB" id="6779347at2759"/>
<feature type="compositionally biased region" description="Polar residues" evidence="1">
    <location>
        <begin position="638"/>
        <end position="659"/>
    </location>
</feature>
<dbReference type="EMBL" id="KB097269">
    <property type="protein sequence ID" value="ESN97949.1"/>
    <property type="molecule type" value="Genomic_DNA"/>
</dbReference>
<evidence type="ECO:0000313" key="5">
    <source>
        <dbReference type="Proteomes" id="UP000015101"/>
    </source>
</evidence>
<feature type="region of interest" description="Disordered" evidence="1">
    <location>
        <begin position="597"/>
        <end position="685"/>
    </location>
</feature>
<reference evidence="3 5" key="2">
    <citation type="journal article" date="2013" name="Nature">
        <title>Insights into bilaterian evolution from three spiralian genomes.</title>
        <authorList>
            <person name="Simakov O."/>
            <person name="Marletaz F."/>
            <person name="Cho S.J."/>
            <person name="Edsinger-Gonzales E."/>
            <person name="Havlak P."/>
            <person name="Hellsten U."/>
            <person name="Kuo D.H."/>
            <person name="Larsson T."/>
            <person name="Lv J."/>
            <person name="Arendt D."/>
            <person name="Savage R."/>
            <person name="Osoegawa K."/>
            <person name="de Jong P."/>
            <person name="Grimwood J."/>
            <person name="Chapman J.A."/>
            <person name="Shapiro H."/>
            <person name="Aerts A."/>
            <person name="Otillar R.P."/>
            <person name="Terry A.Y."/>
            <person name="Boore J.L."/>
            <person name="Grigoriev I.V."/>
            <person name="Lindberg D.R."/>
            <person name="Seaver E.C."/>
            <person name="Weisblat D.A."/>
            <person name="Putnam N.H."/>
            <person name="Rokhsar D.S."/>
        </authorList>
    </citation>
    <scope>NUCLEOTIDE SEQUENCE</scope>
</reference>
<evidence type="ECO:0008006" key="6">
    <source>
        <dbReference type="Google" id="ProtNLM"/>
    </source>
</evidence>
<dbReference type="GO" id="GO:0005783">
    <property type="term" value="C:endoplasmic reticulum"/>
    <property type="evidence" value="ECO:0000318"/>
    <property type="project" value="GO_Central"/>
</dbReference>
<dbReference type="HOGENOM" id="CLU_019069_2_1_1"/>
<protein>
    <recommendedName>
        <fullName evidence="6">Membralin</fullName>
    </recommendedName>
</protein>
<feature type="transmembrane region" description="Helical" evidence="2">
    <location>
        <begin position="416"/>
        <end position="435"/>
    </location>
</feature>
<keyword evidence="2" id="KW-0472">Membrane</keyword>
<dbReference type="InterPro" id="IPR019144">
    <property type="entry name" value="Membralin"/>
</dbReference>
<keyword evidence="2" id="KW-1133">Transmembrane helix</keyword>
<feature type="transmembrane region" description="Helical" evidence="2">
    <location>
        <begin position="375"/>
        <end position="396"/>
    </location>
</feature>
<feature type="region of interest" description="Disordered" evidence="1">
    <location>
        <begin position="113"/>
        <end position="136"/>
    </location>
</feature>
<feature type="compositionally biased region" description="Low complexity" evidence="1">
    <location>
        <begin position="462"/>
        <end position="483"/>
    </location>
</feature>
<dbReference type="KEGG" id="hro:HELRODRAFT_114071"/>
<dbReference type="InParanoid" id="T1EFY7"/>
<dbReference type="EMBL" id="AMQM01006111">
    <property type="status" value="NOT_ANNOTATED_CDS"/>
    <property type="molecule type" value="Genomic_DNA"/>
</dbReference>
<gene>
    <name evidence="4" type="primary">20195489</name>
    <name evidence="3" type="ORF">HELRODRAFT_114071</name>
</gene>
<dbReference type="RefSeq" id="XP_009024019.1">
    <property type="nucleotide sequence ID" value="XM_009025771.1"/>
</dbReference>
<organism evidence="4 5">
    <name type="scientific">Helobdella robusta</name>
    <name type="common">Californian leech</name>
    <dbReference type="NCBI Taxonomy" id="6412"/>
    <lineage>
        <taxon>Eukaryota</taxon>
        <taxon>Metazoa</taxon>
        <taxon>Spiralia</taxon>
        <taxon>Lophotrochozoa</taxon>
        <taxon>Annelida</taxon>
        <taxon>Clitellata</taxon>
        <taxon>Hirudinea</taxon>
        <taxon>Rhynchobdellida</taxon>
        <taxon>Glossiphoniidae</taxon>
        <taxon>Helobdella</taxon>
    </lineage>
</organism>
<reference evidence="4" key="3">
    <citation type="submission" date="2015-06" db="UniProtKB">
        <authorList>
            <consortium name="EnsemblMetazoa"/>
        </authorList>
    </citation>
    <scope>IDENTIFICATION</scope>
</reference>
<proteinExistence type="predicted"/>
<feature type="compositionally biased region" description="Low complexity" evidence="1">
    <location>
        <begin position="597"/>
        <end position="637"/>
    </location>
</feature>